<keyword evidence="1" id="KW-0812">Transmembrane</keyword>
<organism evidence="2 3">
    <name type="scientific">Morus notabilis</name>
    <dbReference type="NCBI Taxonomy" id="981085"/>
    <lineage>
        <taxon>Eukaryota</taxon>
        <taxon>Viridiplantae</taxon>
        <taxon>Streptophyta</taxon>
        <taxon>Embryophyta</taxon>
        <taxon>Tracheophyta</taxon>
        <taxon>Spermatophyta</taxon>
        <taxon>Magnoliopsida</taxon>
        <taxon>eudicotyledons</taxon>
        <taxon>Gunneridae</taxon>
        <taxon>Pentapetalae</taxon>
        <taxon>rosids</taxon>
        <taxon>fabids</taxon>
        <taxon>Rosales</taxon>
        <taxon>Moraceae</taxon>
        <taxon>Moreae</taxon>
        <taxon>Morus</taxon>
    </lineage>
</organism>
<dbReference type="Proteomes" id="UP000030645">
    <property type="component" value="Unassembled WGS sequence"/>
</dbReference>
<evidence type="ECO:0000313" key="2">
    <source>
        <dbReference type="EMBL" id="EXC01162.1"/>
    </source>
</evidence>
<feature type="transmembrane region" description="Helical" evidence="1">
    <location>
        <begin position="12"/>
        <end position="30"/>
    </location>
</feature>
<keyword evidence="1" id="KW-0472">Membrane</keyword>
<protein>
    <submittedName>
        <fullName evidence="2">Uncharacterized protein</fullName>
    </submittedName>
</protein>
<sequence length="92" mass="10301">MVGHLGELSLSSTALAISLSGVTGFSLLNLRFLDPRIMDSWVFAYLSPTTWKRVQQLIHHCRFAHGEISMCEQFSSLNEFACFLIVNGPHAF</sequence>
<reference evidence="3" key="1">
    <citation type="submission" date="2013-01" db="EMBL/GenBank/DDBJ databases">
        <title>Draft Genome Sequence of a Mulberry Tree, Morus notabilis C.K. Schneid.</title>
        <authorList>
            <person name="He N."/>
            <person name="Zhao S."/>
        </authorList>
    </citation>
    <scope>NUCLEOTIDE SEQUENCE</scope>
</reference>
<accession>W9RX04</accession>
<dbReference type="AlphaFoldDB" id="W9RX04"/>
<proteinExistence type="predicted"/>
<dbReference type="EMBL" id="KE345322">
    <property type="protein sequence ID" value="EXC01162.1"/>
    <property type="molecule type" value="Genomic_DNA"/>
</dbReference>
<evidence type="ECO:0000256" key="1">
    <source>
        <dbReference type="SAM" id="Phobius"/>
    </source>
</evidence>
<keyword evidence="1" id="KW-1133">Transmembrane helix</keyword>
<evidence type="ECO:0000313" key="3">
    <source>
        <dbReference type="Proteomes" id="UP000030645"/>
    </source>
</evidence>
<name>W9RX04_9ROSA</name>
<gene>
    <name evidence="2" type="ORF">L484_025538</name>
</gene>
<keyword evidence="3" id="KW-1185">Reference proteome</keyword>